<dbReference type="PRINTS" id="PR00380">
    <property type="entry name" value="KINESINHEAVY"/>
</dbReference>
<protein>
    <recommendedName>
        <fullName evidence="9">Kinesin motor domain-containing protein</fullName>
    </recommendedName>
</protein>
<comment type="subcellular location">
    <subcellularLocation>
        <location evidence="1">Cytoplasm</location>
    </subcellularLocation>
</comment>
<feature type="domain" description="Kinesin motor" evidence="9">
    <location>
        <begin position="6"/>
        <end position="322"/>
    </location>
</feature>
<dbReference type="GO" id="GO:0051231">
    <property type="term" value="P:spindle elongation"/>
    <property type="evidence" value="ECO:0007669"/>
    <property type="project" value="TreeGrafter"/>
</dbReference>
<accession>A0A8H7BPD8</accession>
<evidence type="ECO:0000256" key="3">
    <source>
        <dbReference type="ARBA" id="ARBA00022741"/>
    </source>
</evidence>
<dbReference type="SMART" id="SM00129">
    <property type="entry name" value="KISc"/>
    <property type="match status" value="1"/>
</dbReference>
<feature type="compositionally biased region" description="Basic and acidic residues" evidence="8">
    <location>
        <begin position="476"/>
        <end position="485"/>
    </location>
</feature>
<dbReference type="GO" id="GO:0005524">
    <property type="term" value="F:ATP binding"/>
    <property type="evidence" value="ECO:0007669"/>
    <property type="project" value="UniProtKB-KW"/>
</dbReference>
<dbReference type="EMBL" id="JABAYA010000053">
    <property type="protein sequence ID" value="KAF7727594.1"/>
    <property type="molecule type" value="Genomic_DNA"/>
</dbReference>
<dbReference type="PROSITE" id="PS50067">
    <property type="entry name" value="KINESIN_MOTOR_2"/>
    <property type="match status" value="1"/>
</dbReference>
<dbReference type="InterPro" id="IPR027417">
    <property type="entry name" value="P-loop_NTPase"/>
</dbReference>
<dbReference type="OrthoDB" id="3176171at2759"/>
<evidence type="ECO:0000256" key="8">
    <source>
        <dbReference type="SAM" id="MobiDB-lite"/>
    </source>
</evidence>
<dbReference type="GO" id="GO:0008017">
    <property type="term" value="F:microtubule binding"/>
    <property type="evidence" value="ECO:0007669"/>
    <property type="project" value="InterPro"/>
</dbReference>
<feature type="coiled-coil region" evidence="7">
    <location>
        <begin position="642"/>
        <end position="747"/>
    </location>
</feature>
<gene>
    <name evidence="10" type="ORF">EC973_007355</name>
</gene>
<feature type="region of interest" description="Disordered" evidence="8">
    <location>
        <begin position="1027"/>
        <end position="1066"/>
    </location>
</feature>
<dbReference type="InterPro" id="IPR019821">
    <property type="entry name" value="Kinesin_motor_CS"/>
</dbReference>
<evidence type="ECO:0000259" key="9">
    <source>
        <dbReference type="PROSITE" id="PS50067"/>
    </source>
</evidence>
<comment type="caution">
    <text evidence="6">Lacks conserved residue(s) required for the propagation of feature annotation.</text>
</comment>
<keyword evidence="5 7" id="KW-0175">Coiled coil</keyword>
<dbReference type="CDD" id="cd01372">
    <property type="entry name" value="KISc_KIF4"/>
    <property type="match status" value="1"/>
</dbReference>
<comment type="similarity">
    <text evidence="6">Belongs to the TRAFAC class myosin-kinesin ATPase superfamily. Kinesin family.</text>
</comment>
<sequence length="1066" mass="120768">MTTSSSVRVAVRVRPLTEQEKQHCGNAVISFVPGQPQIIVGNDRSFTFDYTYPPSAEQQEVYDTCVVPLLNKFIEGQTGSGKTYSMGIGLDSAVNATNEGIVPRFIHSLFDHLNAKSSPDYSFQVSVSFLELHNEDLVDLLSKREGLSLSIREDSHGNICWHGVREEVVTHPLELLSYLQKGSIARKTASTDMNHTSSRSHAIFSVILKQTKENKKLVSKFHFVDLAGSERLKRTNAVGDRAKEGISINSGLLALGNVISALGDESRRVSHIPYRDSKLTRLLQDSLGGNSQTLMLACASPAEANYTETLNTLKYANRARNIRNRVTVNQEVGETERLKAHIQKLKEEIRGNDEYMRAVNSEMDHLKNEVEAITQTLNEVTDELAMVKCERDALRCQGNVTMNEEDDHGMLQQYARTIEQLRVEIQHLKQQQKQQQRQQPPVLHKNPSLPPTPAPSPVRTPVNGIDSCSLVGPVLNKDHTETTPERKKKKHSYRFGSKRSQRGRRRPNISASKQVPKIEPFNSKKMDIGRVIQQAKAGVCSDVEFLKLCESPLSSNHWTVEADDLSRDPHVMQFADSFPVNDTFQIADKPSKKTRVDNHTLDVYQIVQRLQNSIDTKHQLIQILEHAYQQQKDQNVANVKLANEHKRALGEAEARYKKQQTELQNLKRKHQQLVKHNETMCAQSSSMILNLKQKVERLNHEKKKLMKRMKQEGDRAREKCSGYEREIQKYRRQETQQSAARKRAEREIMLQKAAAKRSSEDIVALSAQMKQVVTILKKMLQKNDKVDRNLLAKAVACASVKSYLVKQNRSTLKPASVQQRVLQTKQVIQRVISNHVKGLVPSKDIEERIKKRDRLLSEQQELLSERSKWLQANAVHDPSLPQYMDEQIDAITAEVALLNCEIELLQQPHAGHDQSTDMESKEFQINDTQVAYEIALSLIRSLESEEVRVIAEALVEDLVRLQSRNRVHDILEKQMNASLCSLRTGLIQMRRLGYSHGMASFDAIFGQAIQSSIQMMHGLVLPETKQEISRPPSRKQRIAKHEPTVSGLRPLSPRGTAQQQNCVPAA</sequence>
<evidence type="ECO:0000313" key="10">
    <source>
        <dbReference type="EMBL" id="KAF7727594.1"/>
    </source>
</evidence>
<evidence type="ECO:0000256" key="5">
    <source>
        <dbReference type="ARBA" id="ARBA00023054"/>
    </source>
</evidence>
<evidence type="ECO:0000256" key="4">
    <source>
        <dbReference type="ARBA" id="ARBA00022840"/>
    </source>
</evidence>
<evidence type="ECO:0000256" key="6">
    <source>
        <dbReference type="PROSITE-ProRule" id="PRU00283"/>
    </source>
</evidence>
<dbReference type="GO" id="GO:0007052">
    <property type="term" value="P:mitotic spindle organization"/>
    <property type="evidence" value="ECO:0007669"/>
    <property type="project" value="TreeGrafter"/>
</dbReference>
<keyword evidence="4" id="KW-0067">ATP-binding</keyword>
<keyword evidence="11" id="KW-1185">Reference proteome</keyword>
<evidence type="ECO:0000256" key="2">
    <source>
        <dbReference type="ARBA" id="ARBA00022490"/>
    </source>
</evidence>
<dbReference type="InterPro" id="IPR001752">
    <property type="entry name" value="Kinesin_motor_dom"/>
</dbReference>
<organism evidence="10 11">
    <name type="scientific">Apophysomyces ossiformis</name>
    <dbReference type="NCBI Taxonomy" id="679940"/>
    <lineage>
        <taxon>Eukaryota</taxon>
        <taxon>Fungi</taxon>
        <taxon>Fungi incertae sedis</taxon>
        <taxon>Mucoromycota</taxon>
        <taxon>Mucoromycotina</taxon>
        <taxon>Mucoromycetes</taxon>
        <taxon>Mucorales</taxon>
        <taxon>Mucorineae</taxon>
        <taxon>Mucoraceae</taxon>
        <taxon>Apophysomyces</taxon>
    </lineage>
</organism>
<dbReference type="GO" id="GO:0005875">
    <property type="term" value="C:microtubule associated complex"/>
    <property type="evidence" value="ECO:0007669"/>
    <property type="project" value="TreeGrafter"/>
</dbReference>
<proteinExistence type="inferred from homology"/>
<evidence type="ECO:0000256" key="1">
    <source>
        <dbReference type="ARBA" id="ARBA00004496"/>
    </source>
</evidence>
<dbReference type="PANTHER" id="PTHR47969">
    <property type="entry name" value="CHROMOSOME-ASSOCIATED KINESIN KIF4A-RELATED"/>
    <property type="match status" value="1"/>
</dbReference>
<feature type="region of interest" description="Disordered" evidence="8">
    <location>
        <begin position="427"/>
        <end position="513"/>
    </location>
</feature>
<dbReference type="GO" id="GO:0007018">
    <property type="term" value="P:microtubule-based movement"/>
    <property type="evidence" value="ECO:0007669"/>
    <property type="project" value="InterPro"/>
</dbReference>
<evidence type="ECO:0000313" key="11">
    <source>
        <dbReference type="Proteomes" id="UP000605846"/>
    </source>
</evidence>
<feature type="compositionally biased region" description="Low complexity" evidence="8">
    <location>
        <begin position="429"/>
        <end position="439"/>
    </location>
</feature>
<dbReference type="InterPro" id="IPR036961">
    <property type="entry name" value="Kinesin_motor_dom_sf"/>
</dbReference>
<dbReference type="AlphaFoldDB" id="A0A8H7BPD8"/>
<dbReference type="Gene3D" id="3.40.850.10">
    <property type="entry name" value="Kinesin motor domain"/>
    <property type="match status" value="1"/>
</dbReference>
<dbReference type="PANTHER" id="PTHR47969:SF15">
    <property type="entry name" value="CHROMOSOME-ASSOCIATED KINESIN KIF4A-RELATED"/>
    <property type="match status" value="1"/>
</dbReference>
<dbReference type="GO" id="GO:0005737">
    <property type="term" value="C:cytoplasm"/>
    <property type="evidence" value="ECO:0007669"/>
    <property type="project" value="UniProtKB-SubCell"/>
</dbReference>
<dbReference type="SUPFAM" id="SSF52540">
    <property type="entry name" value="P-loop containing nucleoside triphosphate hydrolases"/>
    <property type="match status" value="1"/>
</dbReference>
<evidence type="ECO:0000256" key="7">
    <source>
        <dbReference type="SAM" id="Coils"/>
    </source>
</evidence>
<name>A0A8H7BPD8_9FUNG</name>
<dbReference type="GO" id="GO:0003777">
    <property type="term" value="F:microtubule motor activity"/>
    <property type="evidence" value="ECO:0007669"/>
    <property type="project" value="InterPro"/>
</dbReference>
<comment type="caution">
    <text evidence="10">The sequence shown here is derived from an EMBL/GenBank/DDBJ whole genome shotgun (WGS) entry which is preliminary data.</text>
</comment>
<reference evidence="10" key="1">
    <citation type="submission" date="2020-01" db="EMBL/GenBank/DDBJ databases">
        <title>Genome Sequencing of Three Apophysomyces-Like Fungal Strains Confirms a Novel Fungal Genus in the Mucoromycota with divergent Burkholderia-like Endosymbiotic Bacteria.</title>
        <authorList>
            <person name="Stajich J.E."/>
            <person name="Macias A.M."/>
            <person name="Carter-House D."/>
            <person name="Lovett B."/>
            <person name="Kasson L.R."/>
            <person name="Berry K."/>
            <person name="Grigoriev I."/>
            <person name="Chang Y."/>
            <person name="Spatafora J."/>
            <person name="Kasson M.T."/>
        </authorList>
    </citation>
    <scope>NUCLEOTIDE SEQUENCE</scope>
    <source>
        <strain evidence="10">NRRL A-21654</strain>
    </source>
</reference>
<dbReference type="Pfam" id="PF00225">
    <property type="entry name" value="Kinesin"/>
    <property type="match status" value="1"/>
</dbReference>
<keyword evidence="3" id="KW-0547">Nucleotide-binding</keyword>
<feature type="compositionally biased region" description="Polar residues" evidence="8">
    <location>
        <begin position="1055"/>
        <end position="1066"/>
    </location>
</feature>
<dbReference type="InterPro" id="IPR027640">
    <property type="entry name" value="Kinesin-like_fam"/>
</dbReference>
<dbReference type="Proteomes" id="UP000605846">
    <property type="component" value="Unassembled WGS sequence"/>
</dbReference>
<keyword evidence="2" id="KW-0963">Cytoplasm</keyword>
<feature type="compositionally biased region" description="Basic residues" evidence="8">
    <location>
        <begin position="486"/>
        <end position="507"/>
    </location>
</feature>
<dbReference type="PROSITE" id="PS00411">
    <property type="entry name" value="KINESIN_MOTOR_1"/>
    <property type="match status" value="1"/>
</dbReference>
<feature type="compositionally biased region" description="Pro residues" evidence="8">
    <location>
        <begin position="448"/>
        <end position="458"/>
    </location>
</feature>